<keyword evidence="2 6" id="KW-0698">rRNA processing</keyword>
<dbReference type="GO" id="GO:0070475">
    <property type="term" value="P:rRNA base methylation"/>
    <property type="evidence" value="ECO:0007669"/>
    <property type="project" value="UniProtKB-UniRule"/>
</dbReference>
<feature type="binding site" evidence="6">
    <location>
        <begin position="57"/>
        <end position="59"/>
    </location>
    <ligand>
        <name>S-adenosyl-L-methionine</name>
        <dbReference type="ChEBI" id="CHEBI:59789"/>
    </ligand>
</feature>
<comment type="similarity">
    <text evidence="1 6">Belongs to the methyltransferase superfamily. RsmH family.</text>
</comment>
<dbReference type="Gene3D" id="1.10.150.170">
    <property type="entry name" value="Putative methyltransferase TM0872, insert domain"/>
    <property type="match status" value="1"/>
</dbReference>
<name>A0A2H9T1D9_9BACT</name>
<dbReference type="HAMAP" id="MF_01007">
    <property type="entry name" value="16SrRNA_methyltr_H"/>
    <property type="match status" value="1"/>
</dbReference>
<dbReference type="InterPro" id="IPR002903">
    <property type="entry name" value="RsmH"/>
</dbReference>
<dbReference type="PIRSF" id="PIRSF004486">
    <property type="entry name" value="MraW"/>
    <property type="match status" value="1"/>
</dbReference>
<dbReference type="AlphaFoldDB" id="A0A2H9T1D9"/>
<dbReference type="Gene3D" id="3.40.50.150">
    <property type="entry name" value="Vaccinia Virus protein VP39"/>
    <property type="match status" value="1"/>
</dbReference>
<comment type="function">
    <text evidence="6">Specifically methylates the N4 position of cytidine in position 1402 (C1402) of 16S rRNA.</text>
</comment>
<comment type="caution">
    <text evidence="7">The sequence shown here is derived from an EMBL/GenBank/DDBJ whole genome shotgun (WGS) entry which is preliminary data.</text>
</comment>
<dbReference type="EMBL" id="PFEN01000033">
    <property type="protein sequence ID" value="PJE69477.1"/>
    <property type="molecule type" value="Genomic_DNA"/>
</dbReference>
<comment type="catalytic activity">
    <reaction evidence="6">
        <text>cytidine(1402) in 16S rRNA + S-adenosyl-L-methionine = N(4)-methylcytidine(1402) in 16S rRNA + S-adenosyl-L-homocysteine + H(+)</text>
        <dbReference type="Rhea" id="RHEA:42928"/>
        <dbReference type="Rhea" id="RHEA-COMP:10286"/>
        <dbReference type="Rhea" id="RHEA-COMP:10287"/>
        <dbReference type="ChEBI" id="CHEBI:15378"/>
        <dbReference type="ChEBI" id="CHEBI:57856"/>
        <dbReference type="ChEBI" id="CHEBI:59789"/>
        <dbReference type="ChEBI" id="CHEBI:74506"/>
        <dbReference type="ChEBI" id="CHEBI:82748"/>
        <dbReference type="EC" id="2.1.1.199"/>
    </reaction>
</comment>
<sequence>MAAIQRKNRKRSRGHSRKIKRVGSIRNMHIPVLQNEVLKYFNPRPDQNFIDCTFGEGGHAWAILEKVLPKGRVLGIDYSSDLIEKFQKEFAETEIVKNLFLVCDNFKNLKKIVQKNNFNSASGVLYDLGTASWHLEESEKGFSFMREEPLDMRCEAETELSAERIVNEFSEENLEKILREYGEEKFAERIAREIIKARKINRIESTFQLVDIIKKATPLWYHHRRIHPATKTFQALRIAVNDELENLKKSLPQAVEMLQSGGRLIVISFHSLEDRIVKNFFKQKTKENLIKIITKKPIIPTDLEMKINPRSRSAKLRVAEKI</sequence>
<dbReference type="InterPro" id="IPR023397">
    <property type="entry name" value="SAM-dep_MeTrfase_MraW_recog"/>
</dbReference>
<dbReference type="PANTHER" id="PTHR11265:SF0">
    <property type="entry name" value="12S RRNA N4-METHYLCYTIDINE METHYLTRANSFERASE"/>
    <property type="match status" value="1"/>
</dbReference>
<dbReference type="PANTHER" id="PTHR11265">
    <property type="entry name" value="S-ADENOSYL-METHYLTRANSFERASE MRAW"/>
    <property type="match status" value="1"/>
</dbReference>
<dbReference type="GO" id="GO:0005737">
    <property type="term" value="C:cytoplasm"/>
    <property type="evidence" value="ECO:0007669"/>
    <property type="project" value="UniProtKB-SubCell"/>
</dbReference>
<keyword evidence="5 6" id="KW-0949">S-adenosyl-L-methionine</keyword>
<dbReference type="NCBIfam" id="TIGR00006">
    <property type="entry name" value="16S rRNA (cytosine(1402)-N(4))-methyltransferase RsmH"/>
    <property type="match status" value="1"/>
</dbReference>
<reference evidence="8" key="1">
    <citation type="submission" date="2017-09" db="EMBL/GenBank/DDBJ databases">
        <title>Depth-based differentiation of microbial function through sediment-hosted aquifers and enrichment of novel symbionts in the deep terrestrial subsurface.</title>
        <authorList>
            <person name="Probst A.J."/>
            <person name="Ladd B."/>
            <person name="Jarett J.K."/>
            <person name="Geller-Mcgrath D.E."/>
            <person name="Sieber C.M.K."/>
            <person name="Emerson J.B."/>
            <person name="Anantharaman K."/>
            <person name="Thomas B.C."/>
            <person name="Malmstrom R."/>
            <person name="Stieglmeier M."/>
            <person name="Klingl A."/>
            <person name="Woyke T."/>
            <person name="Ryan C.M."/>
            <person name="Banfield J.F."/>
        </authorList>
    </citation>
    <scope>NUCLEOTIDE SEQUENCE [LARGE SCALE GENOMIC DNA]</scope>
</reference>
<evidence type="ECO:0000313" key="7">
    <source>
        <dbReference type="EMBL" id="PJE69477.1"/>
    </source>
</evidence>
<dbReference type="Pfam" id="PF01795">
    <property type="entry name" value="Methyltransf_5"/>
    <property type="match status" value="1"/>
</dbReference>
<organism evidence="7 8">
    <name type="scientific">Candidatus Staskawiczbacteria bacterium CG10_big_fil_rev_8_21_14_0_10_38_10</name>
    <dbReference type="NCBI Taxonomy" id="1974891"/>
    <lineage>
        <taxon>Bacteria</taxon>
        <taxon>Candidatus Staskawicziibacteriota</taxon>
    </lineage>
</organism>
<evidence type="ECO:0000256" key="3">
    <source>
        <dbReference type="ARBA" id="ARBA00022603"/>
    </source>
</evidence>
<evidence type="ECO:0000256" key="1">
    <source>
        <dbReference type="ARBA" id="ARBA00010396"/>
    </source>
</evidence>
<evidence type="ECO:0000313" key="8">
    <source>
        <dbReference type="Proteomes" id="UP000236946"/>
    </source>
</evidence>
<comment type="subcellular location">
    <subcellularLocation>
        <location evidence="6">Cytoplasm</location>
    </subcellularLocation>
</comment>
<dbReference type="Proteomes" id="UP000236946">
    <property type="component" value="Unassembled WGS sequence"/>
</dbReference>
<proteinExistence type="inferred from homology"/>
<feature type="binding site" evidence="6">
    <location>
        <position position="106"/>
    </location>
    <ligand>
        <name>S-adenosyl-L-methionine</name>
        <dbReference type="ChEBI" id="CHEBI:59789"/>
    </ligand>
</feature>
<dbReference type="EC" id="2.1.1.199" evidence="6"/>
<evidence type="ECO:0000256" key="2">
    <source>
        <dbReference type="ARBA" id="ARBA00022552"/>
    </source>
</evidence>
<gene>
    <name evidence="6" type="primary">rsmH</name>
    <name evidence="7" type="ORF">COU98_01835</name>
</gene>
<protein>
    <recommendedName>
        <fullName evidence="6">Ribosomal RNA small subunit methyltransferase H</fullName>
        <ecNumber evidence="6">2.1.1.199</ecNumber>
    </recommendedName>
    <alternativeName>
        <fullName evidence="6">16S rRNA m(4)C1402 methyltransferase</fullName>
    </alternativeName>
    <alternativeName>
        <fullName evidence="6">rRNA (cytosine-N(4)-)-methyltransferase RsmH</fullName>
    </alternativeName>
</protein>
<feature type="binding site" evidence="6">
    <location>
        <position position="127"/>
    </location>
    <ligand>
        <name>S-adenosyl-L-methionine</name>
        <dbReference type="ChEBI" id="CHEBI:59789"/>
    </ligand>
</feature>
<feature type="binding site" evidence="6">
    <location>
        <position position="134"/>
    </location>
    <ligand>
        <name>S-adenosyl-L-methionine</name>
        <dbReference type="ChEBI" id="CHEBI:59789"/>
    </ligand>
</feature>
<evidence type="ECO:0000256" key="6">
    <source>
        <dbReference type="HAMAP-Rule" id="MF_01007"/>
    </source>
</evidence>
<dbReference type="SUPFAM" id="SSF81799">
    <property type="entry name" value="Putative methyltransferase TM0872, insert domain"/>
    <property type="match status" value="1"/>
</dbReference>
<evidence type="ECO:0000256" key="5">
    <source>
        <dbReference type="ARBA" id="ARBA00022691"/>
    </source>
</evidence>
<dbReference type="SUPFAM" id="SSF53335">
    <property type="entry name" value="S-adenosyl-L-methionine-dependent methyltransferases"/>
    <property type="match status" value="1"/>
</dbReference>
<feature type="binding site" evidence="6">
    <location>
        <position position="77"/>
    </location>
    <ligand>
        <name>S-adenosyl-L-methionine</name>
        <dbReference type="ChEBI" id="CHEBI:59789"/>
    </ligand>
</feature>
<evidence type="ECO:0000256" key="4">
    <source>
        <dbReference type="ARBA" id="ARBA00022679"/>
    </source>
</evidence>
<keyword evidence="4 6" id="KW-0808">Transferase</keyword>
<dbReference type="GO" id="GO:0071424">
    <property type="term" value="F:rRNA (cytosine-N4-)-methyltransferase activity"/>
    <property type="evidence" value="ECO:0007669"/>
    <property type="project" value="UniProtKB-UniRule"/>
</dbReference>
<keyword evidence="3 6" id="KW-0489">Methyltransferase</keyword>
<keyword evidence="6" id="KW-0963">Cytoplasm</keyword>
<accession>A0A2H9T1D9</accession>
<dbReference type="InterPro" id="IPR029063">
    <property type="entry name" value="SAM-dependent_MTases_sf"/>
</dbReference>